<organism evidence="2">
    <name type="scientific">marine sediment metagenome</name>
    <dbReference type="NCBI Taxonomy" id="412755"/>
    <lineage>
        <taxon>unclassified sequences</taxon>
        <taxon>metagenomes</taxon>
        <taxon>ecological metagenomes</taxon>
    </lineage>
</organism>
<evidence type="ECO:0008006" key="3">
    <source>
        <dbReference type="Google" id="ProtNLM"/>
    </source>
</evidence>
<dbReference type="EMBL" id="BARU01007427">
    <property type="protein sequence ID" value="GAH45063.1"/>
    <property type="molecule type" value="Genomic_DNA"/>
</dbReference>
<keyword evidence="1" id="KW-1133">Transmembrane helix</keyword>
<accession>X1HIE5</accession>
<evidence type="ECO:0000313" key="2">
    <source>
        <dbReference type="EMBL" id="GAH45063.1"/>
    </source>
</evidence>
<keyword evidence="1" id="KW-0472">Membrane</keyword>
<protein>
    <recommendedName>
        <fullName evidence="3">Na+/H+ antiporter MnhB subunit-related protein domain-containing protein</fullName>
    </recommendedName>
</protein>
<name>X1HIE5_9ZZZZ</name>
<feature type="transmembrane region" description="Helical" evidence="1">
    <location>
        <begin position="7"/>
        <end position="24"/>
    </location>
</feature>
<sequence length="100" mass="11165">MIESKSLAKLMIVLGMVIVIGALLKMNYLVLLGKTNISTGIPFQSVLYDFSIAPLMPGIFWTFFISVNCFLMIISLIITAFGIKWTLVIEETETEKEEGN</sequence>
<dbReference type="AlphaFoldDB" id="X1HIE5"/>
<reference evidence="2" key="1">
    <citation type="journal article" date="2014" name="Front. Microbiol.">
        <title>High frequency of phylogenetically diverse reductive dehalogenase-homologous genes in deep subseafloor sedimentary metagenomes.</title>
        <authorList>
            <person name="Kawai M."/>
            <person name="Futagami T."/>
            <person name="Toyoda A."/>
            <person name="Takaki Y."/>
            <person name="Nishi S."/>
            <person name="Hori S."/>
            <person name="Arai W."/>
            <person name="Tsubouchi T."/>
            <person name="Morono Y."/>
            <person name="Uchiyama I."/>
            <person name="Ito T."/>
            <person name="Fujiyama A."/>
            <person name="Inagaki F."/>
            <person name="Takami H."/>
        </authorList>
    </citation>
    <scope>NUCLEOTIDE SEQUENCE</scope>
    <source>
        <strain evidence="2">Expedition CK06-06</strain>
    </source>
</reference>
<proteinExistence type="predicted"/>
<gene>
    <name evidence="2" type="ORF">S03H2_14628</name>
</gene>
<feature type="transmembrane region" description="Helical" evidence="1">
    <location>
        <begin position="59"/>
        <end position="83"/>
    </location>
</feature>
<evidence type="ECO:0000256" key="1">
    <source>
        <dbReference type="SAM" id="Phobius"/>
    </source>
</evidence>
<comment type="caution">
    <text evidence="2">The sequence shown here is derived from an EMBL/GenBank/DDBJ whole genome shotgun (WGS) entry which is preliminary data.</text>
</comment>
<keyword evidence="1" id="KW-0812">Transmembrane</keyword>